<keyword evidence="1" id="KW-0805">Transcription regulation</keyword>
<dbReference type="SUPFAM" id="SSF46689">
    <property type="entry name" value="Homeodomain-like"/>
    <property type="match status" value="1"/>
</dbReference>
<dbReference type="SUPFAM" id="SSF53697">
    <property type="entry name" value="SIS domain"/>
    <property type="match status" value="1"/>
</dbReference>
<dbReference type="EMBL" id="PPWZ01000075">
    <property type="protein sequence ID" value="POH36210.1"/>
    <property type="molecule type" value="Genomic_DNA"/>
</dbReference>
<dbReference type="GO" id="GO:0003700">
    <property type="term" value="F:DNA-binding transcription factor activity"/>
    <property type="evidence" value="ECO:0007669"/>
    <property type="project" value="InterPro"/>
</dbReference>
<comment type="caution">
    <text evidence="6">The sequence shown here is derived from an EMBL/GenBank/DDBJ whole genome shotgun (WGS) entry which is preliminary data.</text>
</comment>
<evidence type="ECO:0000256" key="2">
    <source>
        <dbReference type="ARBA" id="ARBA00023125"/>
    </source>
</evidence>
<reference evidence="6" key="1">
    <citation type="submission" date="2018-01" db="EMBL/GenBank/DDBJ databases">
        <title>Genome sequnecing of Lactobacillus formosensis KACC 18721.</title>
        <authorList>
            <person name="Kim S.-J."/>
            <person name="Heo J."/>
        </authorList>
    </citation>
    <scope>NUCLEOTIDE SEQUENCE</scope>
    <source>
        <strain evidence="6">KACC 18721</strain>
    </source>
</reference>
<dbReference type="PROSITE" id="PS51464">
    <property type="entry name" value="SIS"/>
    <property type="match status" value="1"/>
</dbReference>
<evidence type="ECO:0000256" key="3">
    <source>
        <dbReference type="ARBA" id="ARBA00023163"/>
    </source>
</evidence>
<dbReference type="AlphaFoldDB" id="A0A2P4R4Q5"/>
<dbReference type="InterPro" id="IPR001347">
    <property type="entry name" value="SIS_dom"/>
</dbReference>
<dbReference type="GO" id="GO:0097367">
    <property type="term" value="F:carbohydrate derivative binding"/>
    <property type="evidence" value="ECO:0007669"/>
    <property type="project" value="InterPro"/>
</dbReference>
<organism evidence="6">
    <name type="scientific">Companilactobacillus formosensis</name>
    <dbReference type="NCBI Taxonomy" id="1617889"/>
    <lineage>
        <taxon>Bacteria</taxon>
        <taxon>Bacillati</taxon>
        <taxon>Bacillota</taxon>
        <taxon>Bacilli</taxon>
        <taxon>Lactobacillales</taxon>
        <taxon>Lactobacillaceae</taxon>
        <taxon>Companilactobacillus</taxon>
    </lineage>
</organism>
<keyword evidence="2" id="KW-0238">DNA-binding</keyword>
<sequence>MESLIFSIKQSIPQLTKTEQKIAEFIIQNPTKVTTMSVQDLAAEIPTSSASIVRFSKLFCADGGFSELKLKLSAESDQDNEIYDEIAPQDSIDDLKKKLSFRVNQTILRTNTSLDNQDLNTAIKILHDKELIVSFGIGASHIAAEDFQQKFFRIGKTVITNNDHHVISTILLAKKEEAAILIISNSGETKEAIELARLAKQNKIPIIVLTHKNVSALAKLATVILVHDDSTENTSLRSAATTSLIAQFYAIDLLYYSYFKLDFSEHVKEIISSQKYIAKNFKEED</sequence>
<dbReference type="CDD" id="cd05013">
    <property type="entry name" value="SIS_RpiR"/>
    <property type="match status" value="1"/>
</dbReference>
<dbReference type="Pfam" id="PF01380">
    <property type="entry name" value="SIS"/>
    <property type="match status" value="1"/>
</dbReference>
<evidence type="ECO:0000259" key="5">
    <source>
        <dbReference type="PROSITE" id="PS51464"/>
    </source>
</evidence>
<dbReference type="Pfam" id="PF01418">
    <property type="entry name" value="HTH_6"/>
    <property type="match status" value="1"/>
</dbReference>
<proteinExistence type="predicted"/>
<accession>A0A2P4R4Q5</accession>
<keyword evidence="3" id="KW-0804">Transcription</keyword>
<dbReference type="PANTHER" id="PTHR30514">
    <property type="entry name" value="GLUCOKINASE"/>
    <property type="match status" value="1"/>
</dbReference>
<evidence type="ECO:0000313" key="6">
    <source>
        <dbReference type="EMBL" id="POH36210.1"/>
    </source>
</evidence>
<dbReference type="InterPro" id="IPR035472">
    <property type="entry name" value="RpiR-like_SIS"/>
</dbReference>
<feature type="domain" description="SIS" evidence="5">
    <location>
        <begin position="122"/>
        <end position="264"/>
    </location>
</feature>
<dbReference type="GO" id="GO:1901135">
    <property type="term" value="P:carbohydrate derivative metabolic process"/>
    <property type="evidence" value="ECO:0007669"/>
    <property type="project" value="InterPro"/>
</dbReference>
<protein>
    <submittedName>
        <fullName evidence="6">MurR/RpiR family transcriptional regulator</fullName>
    </submittedName>
</protein>
<dbReference type="Gene3D" id="3.40.50.10490">
    <property type="entry name" value="Glucose-6-phosphate isomerase like protein, domain 1"/>
    <property type="match status" value="1"/>
</dbReference>
<dbReference type="PANTHER" id="PTHR30514:SF1">
    <property type="entry name" value="HTH-TYPE TRANSCRIPTIONAL REGULATOR HEXR-RELATED"/>
    <property type="match status" value="1"/>
</dbReference>
<feature type="domain" description="HTH rpiR-type" evidence="4">
    <location>
        <begin position="2"/>
        <end position="79"/>
    </location>
</feature>
<evidence type="ECO:0000256" key="1">
    <source>
        <dbReference type="ARBA" id="ARBA00023015"/>
    </source>
</evidence>
<dbReference type="InterPro" id="IPR046348">
    <property type="entry name" value="SIS_dom_sf"/>
</dbReference>
<name>A0A2P4R4Q5_9LACO</name>
<dbReference type="InterPro" id="IPR009057">
    <property type="entry name" value="Homeodomain-like_sf"/>
</dbReference>
<dbReference type="InterPro" id="IPR000281">
    <property type="entry name" value="HTH_RpiR"/>
</dbReference>
<evidence type="ECO:0000259" key="4">
    <source>
        <dbReference type="PROSITE" id="PS51071"/>
    </source>
</evidence>
<dbReference type="Gene3D" id="1.10.10.10">
    <property type="entry name" value="Winged helix-like DNA-binding domain superfamily/Winged helix DNA-binding domain"/>
    <property type="match status" value="1"/>
</dbReference>
<dbReference type="InterPro" id="IPR047640">
    <property type="entry name" value="RpiR-like"/>
</dbReference>
<dbReference type="InterPro" id="IPR036388">
    <property type="entry name" value="WH-like_DNA-bd_sf"/>
</dbReference>
<gene>
    <name evidence="6" type="ORF">C2R26_09595</name>
</gene>
<dbReference type="GO" id="GO:0003677">
    <property type="term" value="F:DNA binding"/>
    <property type="evidence" value="ECO:0007669"/>
    <property type="project" value="UniProtKB-KW"/>
</dbReference>
<dbReference type="PROSITE" id="PS51071">
    <property type="entry name" value="HTH_RPIR"/>
    <property type="match status" value="1"/>
</dbReference>